<gene>
    <name evidence="6" type="ORF">FA869_09860</name>
    <name evidence="5" type="ORF">SAMN04487855_3109</name>
    <name evidence="4" type="ORF">SAMN05216589_3110</name>
</gene>
<dbReference type="AlphaFoldDB" id="A0A1H9W9M2"/>
<proteinExistence type="predicted"/>
<evidence type="ECO:0000313" key="5">
    <source>
        <dbReference type="EMBL" id="SFM30207.1"/>
    </source>
</evidence>
<organism evidence="4 8">
    <name type="scientific">Halopseudomonas bauzanensis</name>
    <dbReference type="NCBI Taxonomy" id="653930"/>
    <lineage>
        <taxon>Bacteria</taxon>
        <taxon>Pseudomonadati</taxon>
        <taxon>Pseudomonadota</taxon>
        <taxon>Gammaproteobacteria</taxon>
        <taxon>Pseudomonadales</taxon>
        <taxon>Pseudomonadaceae</taxon>
        <taxon>Halopseudomonas</taxon>
    </lineage>
</organism>
<evidence type="ECO:0000313" key="8">
    <source>
        <dbReference type="Proteomes" id="UP000186904"/>
    </source>
</evidence>
<dbReference type="EMBL" id="FOUA01000007">
    <property type="protein sequence ID" value="SFM30207.1"/>
    <property type="molecule type" value="Genomic_DNA"/>
</dbReference>
<dbReference type="InterPro" id="IPR000182">
    <property type="entry name" value="GNAT_dom"/>
</dbReference>
<reference evidence="6 9" key="2">
    <citation type="submission" date="2019-04" db="EMBL/GenBank/DDBJ databases">
        <title>Crypto-aerobic microbial life in anoxic (sulfidic) marine sediments.</title>
        <authorList>
            <person name="Bhattacharya S."/>
            <person name="Roy C."/>
            <person name="Mondal N."/>
            <person name="Sarkar J."/>
            <person name="Mandal S."/>
            <person name="Rameez M.J."/>
            <person name="Ghosh W."/>
        </authorList>
    </citation>
    <scope>NUCLEOTIDE SEQUENCE [LARGE SCALE GENOMIC DNA]</scope>
    <source>
        <strain evidence="6 9">SBBB</strain>
    </source>
</reference>
<dbReference type="Gene3D" id="3.40.630.30">
    <property type="match status" value="1"/>
</dbReference>
<dbReference type="InterPro" id="IPR050832">
    <property type="entry name" value="Bact_Acetyltransf"/>
</dbReference>
<reference evidence="7 8" key="1">
    <citation type="submission" date="2016-10" db="EMBL/GenBank/DDBJ databases">
        <authorList>
            <person name="de Groot N.N."/>
        </authorList>
    </citation>
    <scope>NUCLEOTIDE SEQUENCE [LARGE SCALE GENOMIC DNA]</scope>
    <source>
        <strain evidence="5 7">CGMCC 1.9095</strain>
        <strain evidence="4 8">DSM 22558</strain>
    </source>
</reference>
<sequence>MNNLDIRLADWDSTPALRDIRQIVFIDEQQVPPELEWDADDAHATHFLLTADEQPVGTARLLDDGRIGRVALLPQARGKGLGRQLMLAVMQHARQQGMTQLRLSAQTHALDFYGQLGFVPCSEVYLDAGIPHQSMTWEATAAQ</sequence>
<dbReference type="EMBL" id="FOGN01000007">
    <property type="protein sequence ID" value="SES30377.1"/>
    <property type="molecule type" value="Genomic_DNA"/>
</dbReference>
<keyword evidence="2 4" id="KW-0012">Acyltransferase</keyword>
<keyword evidence="1 4" id="KW-0808">Transferase</keyword>
<evidence type="ECO:0000313" key="7">
    <source>
        <dbReference type="Proteomes" id="UP000186599"/>
    </source>
</evidence>
<evidence type="ECO:0000256" key="1">
    <source>
        <dbReference type="ARBA" id="ARBA00022679"/>
    </source>
</evidence>
<dbReference type="Proteomes" id="UP000186599">
    <property type="component" value="Unassembled WGS sequence"/>
</dbReference>
<dbReference type="CDD" id="cd04301">
    <property type="entry name" value="NAT_SF"/>
    <property type="match status" value="1"/>
</dbReference>
<keyword evidence="7" id="KW-1185">Reference proteome</keyword>
<dbReference type="Pfam" id="PF13673">
    <property type="entry name" value="Acetyltransf_10"/>
    <property type="match status" value="1"/>
</dbReference>
<evidence type="ECO:0000313" key="9">
    <source>
        <dbReference type="Proteomes" id="UP000305198"/>
    </source>
</evidence>
<evidence type="ECO:0000256" key="2">
    <source>
        <dbReference type="ARBA" id="ARBA00023315"/>
    </source>
</evidence>
<dbReference type="Proteomes" id="UP000305198">
    <property type="component" value="Unassembled WGS sequence"/>
</dbReference>
<dbReference type="Proteomes" id="UP000186904">
    <property type="component" value="Unassembled WGS sequence"/>
</dbReference>
<dbReference type="InterPro" id="IPR016181">
    <property type="entry name" value="Acyl_CoA_acyltransferase"/>
</dbReference>
<accession>A0A1H9W9M2</accession>
<dbReference type="STRING" id="653930.SAMN05216589_3110"/>
<dbReference type="PROSITE" id="PS51186">
    <property type="entry name" value="GNAT"/>
    <property type="match status" value="1"/>
</dbReference>
<dbReference type="OrthoDB" id="9796171at2"/>
<dbReference type="SUPFAM" id="SSF55729">
    <property type="entry name" value="Acyl-CoA N-acyltransferases (Nat)"/>
    <property type="match status" value="1"/>
</dbReference>
<evidence type="ECO:0000259" key="3">
    <source>
        <dbReference type="PROSITE" id="PS51186"/>
    </source>
</evidence>
<protein>
    <submittedName>
        <fullName evidence="6">GNAT family N-acetyltransferase</fullName>
    </submittedName>
    <submittedName>
        <fullName evidence="4">Predicted N-acyltransferase, GNAT family</fullName>
    </submittedName>
</protein>
<feature type="domain" description="N-acetyltransferase" evidence="3">
    <location>
        <begin position="4"/>
        <end position="140"/>
    </location>
</feature>
<name>A0A1H9W9M2_9GAMM</name>
<dbReference type="PANTHER" id="PTHR43877:SF2">
    <property type="entry name" value="AMINOALKYLPHOSPHONATE N-ACETYLTRANSFERASE-RELATED"/>
    <property type="match status" value="1"/>
</dbReference>
<evidence type="ECO:0000313" key="6">
    <source>
        <dbReference type="EMBL" id="TKA91407.1"/>
    </source>
</evidence>
<evidence type="ECO:0000313" key="4">
    <source>
        <dbReference type="EMBL" id="SES30377.1"/>
    </source>
</evidence>
<dbReference type="RefSeq" id="WP_074781210.1">
    <property type="nucleotide sequence ID" value="NZ_FOGN01000007.1"/>
</dbReference>
<dbReference type="GO" id="GO:0016747">
    <property type="term" value="F:acyltransferase activity, transferring groups other than amino-acyl groups"/>
    <property type="evidence" value="ECO:0007669"/>
    <property type="project" value="InterPro"/>
</dbReference>
<dbReference type="EMBL" id="SWAV01000003">
    <property type="protein sequence ID" value="TKA91407.1"/>
    <property type="molecule type" value="Genomic_DNA"/>
</dbReference>
<dbReference type="PANTHER" id="PTHR43877">
    <property type="entry name" value="AMINOALKYLPHOSPHONATE N-ACETYLTRANSFERASE-RELATED-RELATED"/>
    <property type="match status" value="1"/>
</dbReference>